<evidence type="ECO:0000259" key="3">
    <source>
        <dbReference type="Pfam" id="PF00501"/>
    </source>
</evidence>
<dbReference type="InterPro" id="IPR025110">
    <property type="entry name" value="AMP-bd_C"/>
</dbReference>
<dbReference type="EMBL" id="JXYS01000031">
    <property type="protein sequence ID" value="KJF17725.1"/>
    <property type="molecule type" value="Genomic_DNA"/>
</dbReference>
<dbReference type="OrthoDB" id="9803968at2"/>
<feature type="domain" description="AMP-binding enzyme C-terminal" evidence="4">
    <location>
        <begin position="450"/>
        <end position="525"/>
    </location>
</feature>
<name>A0A0D8HIB2_9ACTN</name>
<dbReference type="AlphaFoldDB" id="A0A0D8HIB2"/>
<dbReference type="NCBIfam" id="NF004837">
    <property type="entry name" value="PRK06187.1"/>
    <property type="match status" value="1"/>
</dbReference>
<dbReference type="PANTHER" id="PTHR43767:SF11">
    <property type="entry name" value="MEDIUM-CHAIN-FATTY-ACID--COA LIGASE"/>
    <property type="match status" value="1"/>
</dbReference>
<dbReference type="Pfam" id="PF00501">
    <property type="entry name" value="AMP-binding"/>
    <property type="match status" value="1"/>
</dbReference>
<dbReference type="FunFam" id="3.30.300.30:FF:000008">
    <property type="entry name" value="2,3-dihydroxybenzoate-AMP ligase"/>
    <property type="match status" value="1"/>
</dbReference>
<dbReference type="SUPFAM" id="SSF56801">
    <property type="entry name" value="Acetyl-CoA synthetase-like"/>
    <property type="match status" value="1"/>
</dbReference>
<dbReference type="PROSITE" id="PS00455">
    <property type="entry name" value="AMP_BINDING"/>
    <property type="match status" value="1"/>
</dbReference>
<keyword evidence="2 5" id="KW-0436">Ligase</keyword>
<dbReference type="RefSeq" id="WP_152625916.1">
    <property type="nucleotide sequence ID" value="NZ_JXYS01000031.1"/>
</dbReference>
<dbReference type="CDD" id="cd12119">
    <property type="entry name" value="ttLC_FACS_AlkK_like"/>
    <property type="match status" value="1"/>
</dbReference>
<evidence type="ECO:0000313" key="6">
    <source>
        <dbReference type="Proteomes" id="UP000032360"/>
    </source>
</evidence>
<sequence length="545" mass="59493">MKSTMQESKLSVPFIFRHGEMLYGNSKILNFDGENVVEFTYTQVAKRAHALSGALRDLGVGKDDRVATFCFNHNQHLEAYLAIPSMGAILHTLNVRLFADQLEFIVDDAQDKVIIADGIVLGLLLRVLGRSTCVRDVIIVGGYDHSAIEAFGNTSNIQFHEYEALIANGVDVGHFVEPDDENDAAAMCYTSGTTGKPKGVVYSHRSTWLHSIAASSSASLGLSTMDRCLVIVPMFHANAWGIPYAAWMVGADMIMPGRFLQAAPLARMISELAPTVASGVPVIWNDLLHYAKDNEVDFSSVRILSAGGSSVPRSLIEGFRDRYNISLVQGWGMTETSPLCTLAIPPVGTDPERAIEYQVTAGRPVAGVEIRIVDAEGIVAPNDGTTLGEIQVSGPWIASSYYKGVNPESFDGGWLKTGDMGTIDAQGYLRITDRTKDVIKSGGEWISSVELENAIMSHPLVYEAAVIGVPDSKWDERPLACVVVAPGSELSATELSNYILKMVAKWWLPERWSFVDEIPKTSVGKFDKKVLRNLYSQEKLAIETI</sequence>
<proteinExistence type="inferred from homology"/>
<dbReference type="Pfam" id="PF13193">
    <property type="entry name" value="AMP-binding_C"/>
    <property type="match status" value="1"/>
</dbReference>
<dbReference type="InterPro" id="IPR020845">
    <property type="entry name" value="AMP-binding_CS"/>
</dbReference>
<comment type="similarity">
    <text evidence="1">Belongs to the ATP-dependent AMP-binding enzyme family.</text>
</comment>
<evidence type="ECO:0000256" key="1">
    <source>
        <dbReference type="ARBA" id="ARBA00006432"/>
    </source>
</evidence>
<keyword evidence="6" id="KW-1185">Reference proteome</keyword>
<organism evidence="5 6">
    <name type="scientific">Acidithrix ferrooxidans</name>
    <dbReference type="NCBI Taxonomy" id="1280514"/>
    <lineage>
        <taxon>Bacteria</taxon>
        <taxon>Bacillati</taxon>
        <taxon>Actinomycetota</taxon>
        <taxon>Acidimicrobiia</taxon>
        <taxon>Acidimicrobiales</taxon>
        <taxon>Acidimicrobiaceae</taxon>
        <taxon>Acidithrix</taxon>
    </lineage>
</organism>
<dbReference type="GO" id="GO:0004467">
    <property type="term" value="F:long-chain fatty acid-CoA ligase activity"/>
    <property type="evidence" value="ECO:0007669"/>
    <property type="project" value="UniProtKB-EC"/>
</dbReference>
<feature type="domain" description="AMP-dependent synthetase/ligase" evidence="3">
    <location>
        <begin position="37"/>
        <end position="402"/>
    </location>
</feature>
<dbReference type="Gene3D" id="3.30.300.30">
    <property type="match status" value="1"/>
</dbReference>
<evidence type="ECO:0000256" key="2">
    <source>
        <dbReference type="ARBA" id="ARBA00022598"/>
    </source>
</evidence>
<dbReference type="InterPro" id="IPR000873">
    <property type="entry name" value="AMP-dep_synth/lig_dom"/>
</dbReference>
<dbReference type="Proteomes" id="UP000032360">
    <property type="component" value="Unassembled WGS sequence"/>
</dbReference>
<dbReference type="InterPro" id="IPR042099">
    <property type="entry name" value="ANL_N_sf"/>
</dbReference>
<dbReference type="STRING" id="1280514.AXFE_14330"/>
<gene>
    <name evidence="5" type="ORF">AXFE_14330</name>
</gene>
<comment type="caution">
    <text evidence="5">The sequence shown here is derived from an EMBL/GenBank/DDBJ whole genome shotgun (WGS) entry which is preliminary data.</text>
</comment>
<dbReference type="PANTHER" id="PTHR43767">
    <property type="entry name" value="LONG-CHAIN-FATTY-ACID--COA LIGASE"/>
    <property type="match status" value="1"/>
</dbReference>
<accession>A0A0D8HIB2</accession>
<dbReference type="InterPro" id="IPR045851">
    <property type="entry name" value="AMP-bd_C_sf"/>
</dbReference>
<evidence type="ECO:0000313" key="5">
    <source>
        <dbReference type="EMBL" id="KJF17725.1"/>
    </source>
</evidence>
<evidence type="ECO:0000259" key="4">
    <source>
        <dbReference type="Pfam" id="PF13193"/>
    </source>
</evidence>
<dbReference type="InterPro" id="IPR050237">
    <property type="entry name" value="ATP-dep_AMP-bd_enzyme"/>
</dbReference>
<dbReference type="Gene3D" id="3.40.50.12780">
    <property type="entry name" value="N-terminal domain of ligase-like"/>
    <property type="match status" value="1"/>
</dbReference>
<reference evidence="5 6" key="1">
    <citation type="submission" date="2015-01" db="EMBL/GenBank/DDBJ databases">
        <title>Draft genome of the acidophilic iron oxidizer Acidithrix ferrooxidans strain Py-F3.</title>
        <authorList>
            <person name="Poehlein A."/>
            <person name="Eisen S."/>
            <person name="Schloemann M."/>
            <person name="Johnson B.D."/>
            <person name="Daniel R."/>
            <person name="Muehling M."/>
        </authorList>
    </citation>
    <scope>NUCLEOTIDE SEQUENCE [LARGE SCALE GENOMIC DNA]</scope>
    <source>
        <strain evidence="5 6">Py-F3</strain>
    </source>
</reference>
<dbReference type="EC" id="6.2.1.3" evidence="5"/>
<protein>
    <submittedName>
        <fullName evidence="5">Long-chain-fatty-acid--CoA ligase</fullName>
        <ecNumber evidence="5">6.2.1.3</ecNumber>
    </submittedName>
</protein>